<dbReference type="RefSeq" id="WP_269058849.1">
    <property type="nucleotide sequence ID" value="NZ_LJXB01000063.1"/>
</dbReference>
<gene>
    <name evidence="1" type="ORF">AN403_4894</name>
</gene>
<proteinExistence type="predicted"/>
<sequence>MEKDSMFRFVAGYLFVCTLLAWGVAQASPWIASHLLLGWIL</sequence>
<dbReference type="Proteomes" id="UP000050349">
    <property type="component" value="Unassembled WGS sequence"/>
</dbReference>
<protein>
    <submittedName>
        <fullName evidence="1">Putative membrane protein</fullName>
    </submittedName>
</protein>
<evidence type="ECO:0000313" key="1">
    <source>
        <dbReference type="EMBL" id="KPU60949.1"/>
    </source>
</evidence>
<evidence type="ECO:0000313" key="2">
    <source>
        <dbReference type="Proteomes" id="UP000050349"/>
    </source>
</evidence>
<reference evidence="1 2" key="1">
    <citation type="submission" date="2015-09" db="EMBL/GenBank/DDBJ databases">
        <authorList>
            <person name="Jackson K.R."/>
            <person name="Lunt B.L."/>
            <person name="Fisher J.N.B."/>
            <person name="Gardner A.V."/>
            <person name="Bailey M.E."/>
            <person name="Deus L.M."/>
            <person name="Earl A.S."/>
            <person name="Gibby P.D."/>
            <person name="Hartmann K.A."/>
            <person name="Liu J.E."/>
            <person name="Manci A.M."/>
            <person name="Nielsen D.A."/>
            <person name="Solomon M.B."/>
            <person name="Breakwell D.P."/>
            <person name="Burnett S.H."/>
            <person name="Grose J.H."/>
        </authorList>
    </citation>
    <scope>NUCLEOTIDE SEQUENCE [LARGE SCALE GENOMIC DNA]</scope>
    <source>
        <strain evidence="1 2">S613</strain>
    </source>
</reference>
<dbReference type="AlphaFoldDB" id="A0A0P8X4F2"/>
<accession>A0A0P8X4F2</accession>
<comment type="caution">
    <text evidence="1">The sequence shown here is derived from an EMBL/GenBank/DDBJ whole genome shotgun (WGS) entry which is preliminary data.</text>
</comment>
<organism evidence="1 2">
    <name type="scientific">Pseudomonas fluorescens</name>
    <dbReference type="NCBI Taxonomy" id="294"/>
    <lineage>
        <taxon>Bacteria</taxon>
        <taxon>Pseudomonadati</taxon>
        <taxon>Pseudomonadota</taxon>
        <taxon>Gammaproteobacteria</taxon>
        <taxon>Pseudomonadales</taxon>
        <taxon>Pseudomonadaceae</taxon>
        <taxon>Pseudomonas</taxon>
    </lineage>
</organism>
<dbReference type="EMBL" id="LJXB01000063">
    <property type="protein sequence ID" value="KPU60949.1"/>
    <property type="molecule type" value="Genomic_DNA"/>
</dbReference>
<name>A0A0P8X4F2_PSEFL</name>
<dbReference type="PATRIC" id="fig|294.162.peg.1341"/>